<keyword evidence="2" id="KW-1185">Reference proteome</keyword>
<evidence type="ECO:0000313" key="1">
    <source>
        <dbReference type="EMBL" id="TXT15554.1"/>
    </source>
</evidence>
<name>A0A7D8V1Y1_VANHU</name>
<proteinExistence type="predicted"/>
<dbReference type="InterPro" id="IPR036249">
    <property type="entry name" value="Thioredoxin-like_sf"/>
</dbReference>
<dbReference type="InterPro" id="IPR032801">
    <property type="entry name" value="PXL2A/B/C"/>
</dbReference>
<dbReference type="PANTHER" id="PTHR28630:SF3">
    <property type="entry name" value="PEROXIREDOXIN-LIKE 2C"/>
    <property type="match status" value="1"/>
</dbReference>
<comment type="caution">
    <text evidence="1">The sequence shown here is derived from an EMBL/GenBank/DDBJ whole genome shotgun (WGS) entry which is preliminary data.</text>
</comment>
<dbReference type="OrthoDB" id="40334at2759"/>
<dbReference type="SUPFAM" id="SSF52833">
    <property type="entry name" value="Thioredoxin-like"/>
    <property type="match status" value="1"/>
</dbReference>
<dbReference type="Pfam" id="PF13911">
    <property type="entry name" value="AhpC-TSA_2"/>
    <property type="match status" value="1"/>
</dbReference>
<dbReference type="AlphaFoldDB" id="A0A7D8V1Y1"/>
<evidence type="ECO:0008006" key="3">
    <source>
        <dbReference type="Google" id="ProtNLM"/>
    </source>
</evidence>
<organism evidence="1 2">
    <name type="scientific">Vanrija humicola</name>
    <name type="common">Yeast</name>
    <name type="synonym">Cryptococcus humicola</name>
    <dbReference type="NCBI Taxonomy" id="5417"/>
    <lineage>
        <taxon>Eukaryota</taxon>
        <taxon>Fungi</taxon>
        <taxon>Dikarya</taxon>
        <taxon>Basidiomycota</taxon>
        <taxon>Agaricomycotina</taxon>
        <taxon>Tremellomycetes</taxon>
        <taxon>Trichosporonales</taxon>
        <taxon>Trichosporonaceae</taxon>
        <taxon>Vanrija</taxon>
    </lineage>
</organism>
<accession>A0A7D8V1Y1</accession>
<dbReference type="Proteomes" id="UP000473826">
    <property type="component" value="Unassembled WGS sequence"/>
</dbReference>
<dbReference type="EMBL" id="QKWK01000001">
    <property type="protein sequence ID" value="TXT15554.1"/>
    <property type="molecule type" value="Genomic_DNA"/>
</dbReference>
<protein>
    <recommendedName>
        <fullName evidence="3">Thioredoxin domain-containing protein</fullName>
    </recommendedName>
</protein>
<reference evidence="1 2" key="1">
    <citation type="journal article" date="2019" name="PLoS Genet.">
        <title>Convergent evolution of linked mating-type loci in basidiomycete fungi.</title>
        <authorList>
            <person name="Sun S."/>
            <person name="Coelho M.A."/>
            <person name="Heitman J."/>
            <person name="Nowrousian M."/>
        </authorList>
    </citation>
    <scope>NUCLEOTIDE SEQUENCE [LARGE SCALE GENOMIC DNA]</scope>
    <source>
        <strain evidence="1 2">CBS 4282</strain>
    </source>
</reference>
<sequence>MFGLPSARTLWEASQRTVTDEDGNKVAFGDLFPSYDETDNVSGHPPKTVLIFIRHWWCGACQNYMEFSLANVDPELVRQHNLRVVLIGCGSWKSIKNYRALFNCEYEMYTDRSKKIYKMLGWVWPAATG</sequence>
<dbReference type="Gene3D" id="3.40.30.10">
    <property type="entry name" value="Glutaredoxin"/>
    <property type="match status" value="1"/>
</dbReference>
<gene>
    <name evidence="1" type="ORF">VHUM_00057</name>
</gene>
<dbReference type="PANTHER" id="PTHR28630">
    <property type="match status" value="1"/>
</dbReference>
<evidence type="ECO:0000313" key="2">
    <source>
        <dbReference type="Proteomes" id="UP000473826"/>
    </source>
</evidence>